<feature type="domain" description="Pyrrolo-quinoline quinone repeat" evidence="5">
    <location>
        <begin position="71"/>
        <end position="206"/>
    </location>
</feature>
<dbReference type="InterPro" id="IPR002372">
    <property type="entry name" value="PQQ_rpt_dom"/>
</dbReference>
<accession>A0ABX8R201</accession>
<evidence type="ECO:0000259" key="5">
    <source>
        <dbReference type="Pfam" id="PF13360"/>
    </source>
</evidence>
<evidence type="ECO:0000256" key="1">
    <source>
        <dbReference type="ARBA" id="ARBA00001931"/>
    </source>
</evidence>
<sequence>MAAFRVGGRLAKLAVLVGLLVVTASAVAFAMTSRSDPDGADWPSGGQNTFNTRANLDEHEIGTSNVGKLAVRWSHKMPGNVSATPAVVDGAVYVPDFGGSFTKFDAETGKVIWRHQVSEYNGEAHTYSRTSPAVSGDTVYIGDHYGLHSTGMASPVTTNSSQLLAINTKTGELRWKTVLDTQYSSWVTQGPVVHDGVVYQGVSSGETDQAIHTDFTCCRFRGNMVAVSEKTHKILWKTYMVPPNGGKPGGYSGASVWGGTPALDPVNKTVIVTTGNNYLVPASVEKCRKKGGTPGECFSPDNHVESILALDQRTGKIRWASGARIFDSWTSACLPGAPPNNCPVDHGPDADFGDGPHMAWITRGGHRQLVVGGGQKSGIYWQLDAATGKVLWSAAPAPGGQQGGIQWGSATDGRRVFTAESNSLNVKYRLPDGRTIDYGSFSALDAATGRLLWQVPDPSKGHDKAPLTYANGVLYGGSTSGHMYAMDADTGKILWDYKGVGSSLAGPAVVNGFVYWGNGYTADWATEGSMFYAFALPGK</sequence>
<dbReference type="EMBL" id="CP059572">
    <property type="protein sequence ID" value="QXJ24279.1"/>
    <property type="molecule type" value="Genomic_DNA"/>
</dbReference>
<proteinExistence type="inferred from homology"/>
<dbReference type="InterPro" id="IPR011047">
    <property type="entry name" value="Quinoprotein_ADH-like_sf"/>
</dbReference>
<feature type="domain" description="Pyrrolo-quinoline quinone repeat" evidence="5">
    <location>
        <begin position="383"/>
        <end position="503"/>
    </location>
</feature>
<dbReference type="Gene3D" id="2.140.10.10">
    <property type="entry name" value="Quinoprotein alcohol dehydrogenase-like superfamily"/>
    <property type="match status" value="1"/>
</dbReference>
<feature type="chain" id="PRO_5047506985" evidence="4">
    <location>
        <begin position="31"/>
        <end position="539"/>
    </location>
</feature>
<dbReference type="Proteomes" id="UP001049518">
    <property type="component" value="Chromosome"/>
</dbReference>
<protein>
    <submittedName>
        <fullName evidence="6">PQQ-binding-like beta-propeller repeat protein</fullName>
    </submittedName>
</protein>
<comment type="cofactor">
    <cofactor evidence="1">
        <name>pyrroloquinoline quinone</name>
        <dbReference type="ChEBI" id="CHEBI:58442"/>
    </cofactor>
</comment>
<dbReference type="Gene3D" id="2.130.10.10">
    <property type="entry name" value="YVTN repeat-like/Quinoprotein amine dehydrogenase"/>
    <property type="match status" value="1"/>
</dbReference>
<dbReference type="SMART" id="SM00564">
    <property type="entry name" value="PQQ"/>
    <property type="match status" value="6"/>
</dbReference>
<evidence type="ECO:0000256" key="4">
    <source>
        <dbReference type="SAM" id="SignalP"/>
    </source>
</evidence>
<dbReference type="InterPro" id="IPR018391">
    <property type="entry name" value="PQQ_b-propeller_rpt"/>
</dbReference>
<keyword evidence="7" id="KW-1185">Reference proteome</keyword>
<dbReference type="Pfam" id="PF13360">
    <property type="entry name" value="PQQ_2"/>
    <property type="match status" value="2"/>
</dbReference>
<evidence type="ECO:0000313" key="7">
    <source>
        <dbReference type="Proteomes" id="UP001049518"/>
    </source>
</evidence>
<dbReference type="PANTHER" id="PTHR32303:SF10">
    <property type="entry name" value="OUTER MEMBRANE PROTEIN ASSEMBLY FACTOR BAMB"/>
    <property type="match status" value="1"/>
</dbReference>
<name>A0ABX8R201_9ACTN</name>
<reference evidence="6" key="1">
    <citation type="submission" date="2020-07" db="EMBL/GenBank/DDBJ databases">
        <authorList>
            <person name="Tarantini F.S."/>
            <person name="Hong K.W."/>
            <person name="Chan K.G."/>
        </authorList>
    </citation>
    <scope>NUCLEOTIDE SEQUENCE</scope>
    <source>
        <strain evidence="6">32-07</strain>
    </source>
</reference>
<comment type="similarity">
    <text evidence="2">Belongs to the bacterial PQQ dehydrogenase family.</text>
</comment>
<evidence type="ECO:0000313" key="6">
    <source>
        <dbReference type="EMBL" id="QXJ24279.1"/>
    </source>
</evidence>
<gene>
    <name evidence="6" type="ORF">AGRA3207_005569</name>
</gene>
<keyword evidence="4" id="KW-0732">Signal</keyword>
<dbReference type="PANTHER" id="PTHR32303">
    <property type="entry name" value="QUINOPROTEIN ALCOHOL DEHYDROGENASE (CYTOCHROME C)"/>
    <property type="match status" value="1"/>
</dbReference>
<dbReference type="SUPFAM" id="SSF50998">
    <property type="entry name" value="Quinoprotein alcohol dehydrogenase-like"/>
    <property type="match status" value="2"/>
</dbReference>
<feature type="signal peptide" evidence="4">
    <location>
        <begin position="1"/>
        <end position="30"/>
    </location>
</feature>
<dbReference type="InterPro" id="IPR015943">
    <property type="entry name" value="WD40/YVTN_repeat-like_dom_sf"/>
</dbReference>
<evidence type="ECO:0000256" key="3">
    <source>
        <dbReference type="ARBA" id="ARBA00023002"/>
    </source>
</evidence>
<organism evidence="6 7">
    <name type="scientific">Actinomadura graeca</name>
    <dbReference type="NCBI Taxonomy" id="2750812"/>
    <lineage>
        <taxon>Bacteria</taxon>
        <taxon>Bacillati</taxon>
        <taxon>Actinomycetota</taxon>
        <taxon>Actinomycetes</taxon>
        <taxon>Streptosporangiales</taxon>
        <taxon>Thermomonosporaceae</taxon>
        <taxon>Actinomadura</taxon>
    </lineage>
</organism>
<evidence type="ECO:0000256" key="2">
    <source>
        <dbReference type="ARBA" id="ARBA00008156"/>
    </source>
</evidence>
<dbReference type="RefSeq" id="WP_231329987.1">
    <property type="nucleotide sequence ID" value="NZ_CP059572.1"/>
</dbReference>
<keyword evidence="3" id="KW-0560">Oxidoreductase</keyword>